<dbReference type="InterPro" id="IPR009457">
    <property type="entry name" value="THH1/TOM1/TOM3_dom"/>
</dbReference>
<keyword evidence="1" id="KW-1133">Transmembrane helix</keyword>
<accession>A0A2C6KIG6</accession>
<name>A0A2C6KIG6_9APIC</name>
<dbReference type="AlphaFoldDB" id="A0A2C6KIG6"/>
<dbReference type="VEuPathDB" id="ToxoDB:CSUI_009747"/>
<evidence type="ECO:0000256" key="1">
    <source>
        <dbReference type="SAM" id="Phobius"/>
    </source>
</evidence>
<reference evidence="3 4" key="1">
    <citation type="journal article" date="2017" name="Int. J. Parasitol.">
        <title>The genome of the protozoan parasite Cystoisospora suis and a reverse vaccinology approach to identify vaccine candidates.</title>
        <authorList>
            <person name="Palmieri N."/>
            <person name="Shrestha A."/>
            <person name="Ruttkowski B."/>
            <person name="Beck T."/>
            <person name="Vogl C."/>
            <person name="Tomley F."/>
            <person name="Blake D.P."/>
            <person name="Joachim A."/>
        </authorList>
    </citation>
    <scope>NUCLEOTIDE SEQUENCE [LARGE SCALE GENOMIC DNA]</scope>
    <source>
        <strain evidence="3 4">Wien I</strain>
    </source>
</reference>
<dbReference type="EMBL" id="MIGC01005962">
    <property type="protein sequence ID" value="PHJ16438.1"/>
    <property type="molecule type" value="Genomic_DNA"/>
</dbReference>
<comment type="caution">
    <text evidence="3">The sequence shown here is derived from an EMBL/GenBank/DDBJ whole genome shotgun (WGS) entry which is preliminary data.</text>
</comment>
<proteinExistence type="predicted"/>
<dbReference type="Pfam" id="PF06454">
    <property type="entry name" value="THH1_TOM1-3_dom"/>
    <property type="match status" value="1"/>
</dbReference>
<evidence type="ECO:0000313" key="4">
    <source>
        <dbReference type="Proteomes" id="UP000221165"/>
    </source>
</evidence>
<dbReference type="GeneID" id="94433067"/>
<keyword evidence="1 3" id="KW-0812">Transmembrane</keyword>
<gene>
    <name evidence="3" type="ORF">CSUI_009747</name>
</gene>
<feature type="transmembrane region" description="Helical" evidence="1">
    <location>
        <begin position="26"/>
        <end position="51"/>
    </location>
</feature>
<keyword evidence="4" id="KW-1185">Reference proteome</keyword>
<evidence type="ECO:0000313" key="3">
    <source>
        <dbReference type="EMBL" id="PHJ16438.1"/>
    </source>
</evidence>
<keyword evidence="1" id="KW-0472">Membrane</keyword>
<dbReference type="Proteomes" id="UP000221165">
    <property type="component" value="Unassembled WGS sequence"/>
</dbReference>
<organism evidence="3 4">
    <name type="scientific">Cystoisospora suis</name>
    <dbReference type="NCBI Taxonomy" id="483139"/>
    <lineage>
        <taxon>Eukaryota</taxon>
        <taxon>Sar</taxon>
        <taxon>Alveolata</taxon>
        <taxon>Apicomplexa</taxon>
        <taxon>Conoidasida</taxon>
        <taxon>Coccidia</taxon>
        <taxon>Eucoccidiorida</taxon>
        <taxon>Eimeriorina</taxon>
        <taxon>Sarcocystidae</taxon>
        <taxon>Cystoisospora</taxon>
    </lineage>
</organism>
<dbReference type="RefSeq" id="XP_067918167.1">
    <property type="nucleotide sequence ID" value="XM_068069856.1"/>
</dbReference>
<sequence>PSSSSSYEEKKKEEMFSFNFHLDSEWILLFLDSAPAVLFFSSLSLIVLFWAKIYYAA</sequence>
<feature type="domain" description="THH1/TOM1/TOM3" evidence="2">
    <location>
        <begin position="21"/>
        <end position="57"/>
    </location>
</feature>
<feature type="non-terminal residue" evidence="3">
    <location>
        <position position="57"/>
    </location>
</feature>
<protein>
    <submittedName>
        <fullName evidence="3">Transmembrane</fullName>
    </submittedName>
</protein>
<feature type="non-terminal residue" evidence="3">
    <location>
        <position position="1"/>
    </location>
</feature>
<evidence type="ECO:0000259" key="2">
    <source>
        <dbReference type="Pfam" id="PF06454"/>
    </source>
</evidence>